<dbReference type="Proteomes" id="UP000808146">
    <property type="component" value="Unassembled WGS sequence"/>
</dbReference>
<evidence type="ECO:0000259" key="1">
    <source>
        <dbReference type="Pfam" id="PF13452"/>
    </source>
</evidence>
<dbReference type="EMBL" id="JADKBR010000005">
    <property type="protein sequence ID" value="MBK8890177.1"/>
    <property type="molecule type" value="Genomic_DNA"/>
</dbReference>
<feature type="domain" description="FAS1-like dehydratase" evidence="1">
    <location>
        <begin position="60"/>
        <end position="138"/>
    </location>
</feature>
<dbReference type="InterPro" id="IPR052741">
    <property type="entry name" value="Mitochondrial_HTD2"/>
</dbReference>
<protein>
    <submittedName>
        <fullName evidence="2">MaoC family dehydratase N-terminal domain-containing protein</fullName>
    </submittedName>
</protein>
<comment type="caution">
    <text evidence="2">The sequence shown here is derived from an EMBL/GenBank/DDBJ whole genome shotgun (WGS) entry which is preliminary data.</text>
</comment>
<gene>
    <name evidence="2" type="ORF">IPN75_07120</name>
</gene>
<dbReference type="PANTHER" id="PTHR28152">
    <property type="entry name" value="HYDROXYACYL-THIOESTER DEHYDRATASE TYPE 2, MITOCHONDRIAL"/>
    <property type="match status" value="1"/>
</dbReference>
<proteinExistence type="predicted"/>
<dbReference type="Pfam" id="PF13452">
    <property type="entry name" value="FAS1_DH_region"/>
    <property type="match status" value="1"/>
</dbReference>
<sequence length="288" mass="31529">MTDASADYAGWIGRQESTDDELGLEPALAAAAMLDDTSTAFARGSALPPLWQWFYFLPRAPQALLGVDGHPQRGGFMPPIPYPRRMFAGARMRFHSPLLIGQPARREAVIRDIQVKSGRSGALAFVSVLCSFYQNGRLCIEEEQDIVFREPGPALACPRVLEWPALPEGAIARIVAPDEKLLFRFSALTFNAHRIHYDRPYAIGEEGYPGLVVHGPLTAILLMELVRQNQGQRVQEFSFRGVAPLFDLAPFRLVCTTTEAGEGQLSLEAQGPDGATALSGKAQVTPVR</sequence>
<evidence type="ECO:0000313" key="2">
    <source>
        <dbReference type="EMBL" id="MBK8890177.1"/>
    </source>
</evidence>
<dbReference type="InterPro" id="IPR029069">
    <property type="entry name" value="HotDog_dom_sf"/>
</dbReference>
<organism evidence="2 3">
    <name type="scientific">Candidatus Dechloromonas phosphorivorans</name>
    <dbReference type="NCBI Taxonomy" id="2899244"/>
    <lineage>
        <taxon>Bacteria</taxon>
        <taxon>Pseudomonadati</taxon>
        <taxon>Pseudomonadota</taxon>
        <taxon>Betaproteobacteria</taxon>
        <taxon>Rhodocyclales</taxon>
        <taxon>Azonexaceae</taxon>
        <taxon>Dechloromonas</taxon>
    </lineage>
</organism>
<name>A0A9D7QKA0_9RHOO</name>
<dbReference type="AlphaFoldDB" id="A0A9D7QKA0"/>
<dbReference type="SUPFAM" id="SSF54637">
    <property type="entry name" value="Thioesterase/thiol ester dehydrase-isomerase"/>
    <property type="match status" value="2"/>
</dbReference>
<reference evidence="2" key="1">
    <citation type="submission" date="2020-10" db="EMBL/GenBank/DDBJ databases">
        <title>Connecting structure to function with the recovery of over 1000 high-quality activated sludge metagenome-assembled genomes encoding full-length rRNA genes using long-read sequencing.</title>
        <authorList>
            <person name="Singleton C.M."/>
            <person name="Petriglieri F."/>
            <person name="Kristensen J.M."/>
            <person name="Kirkegaard R.H."/>
            <person name="Michaelsen T.Y."/>
            <person name="Andersen M.H."/>
            <person name="Karst S.M."/>
            <person name="Dueholm M.S."/>
            <person name="Nielsen P.H."/>
            <person name="Albertsen M."/>
        </authorList>
    </citation>
    <scope>NUCLEOTIDE SEQUENCE</scope>
    <source>
        <strain evidence="2">OdNE_18-Q3-R46-58_BAT3C.305</strain>
    </source>
</reference>
<dbReference type="InterPro" id="IPR039569">
    <property type="entry name" value="FAS1-like_DH_region"/>
</dbReference>
<dbReference type="PANTHER" id="PTHR28152:SF1">
    <property type="entry name" value="HYDROXYACYL-THIOESTER DEHYDRATASE TYPE 2, MITOCHONDRIAL"/>
    <property type="match status" value="1"/>
</dbReference>
<dbReference type="GO" id="GO:0019171">
    <property type="term" value="F:(3R)-hydroxyacyl-[acyl-carrier-protein] dehydratase activity"/>
    <property type="evidence" value="ECO:0007669"/>
    <property type="project" value="TreeGrafter"/>
</dbReference>
<dbReference type="Gene3D" id="3.10.129.10">
    <property type="entry name" value="Hotdog Thioesterase"/>
    <property type="match status" value="2"/>
</dbReference>
<evidence type="ECO:0000313" key="3">
    <source>
        <dbReference type="Proteomes" id="UP000808146"/>
    </source>
</evidence>
<accession>A0A9D7QKA0</accession>